<evidence type="ECO:0000313" key="3">
    <source>
        <dbReference type="Proteomes" id="UP001434337"/>
    </source>
</evidence>
<dbReference type="EMBL" id="CP115965">
    <property type="protein sequence ID" value="WZW97954.1"/>
    <property type="molecule type" value="Genomic_DNA"/>
</dbReference>
<dbReference type="RefSeq" id="WP_232548305.1">
    <property type="nucleotide sequence ID" value="NZ_CP115965.1"/>
</dbReference>
<keyword evidence="3" id="KW-1185">Reference proteome</keyword>
<accession>A0ABZ3C5E4</accession>
<keyword evidence="1" id="KW-0812">Transmembrane</keyword>
<feature type="transmembrane region" description="Helical" evidence="1">
    <location>
        <begin position="115"/>
        <end position="133"/>
    </location>
</feature>
<proteinExistence type="predicted"/>
<feature type="transmembrane region" description="Helical" evidence="1">
    <location>
        <begin position="86"/>
        <end position="109"/>
    </location>
</feature>
<gene>
    <name evidence="2" type="ORF">PCC79_13805</name>
</gene>
<dbReference type="InterPro" id="IPR049500">
    <property type="entry name" value="Peptidase_M50B-like"/>
</dbReference>
<feature type="transmembrane region" description="Helical" evidence="1">
    <location>
        <begin position="164"/>
        <end position="183"/>
    </location>
</feature>
<keyword evidence="1" id="KW-1133">Transmembrane helix</keyword>
<dbReference type="Proteomes" id="UP001434337">
    <property type="component" value="Chromosome"/>
</dbReference>
<evidence type="ECO:0000256" key="1">
    <source>
        <dbReference type="SAM" id="Phobius"/>
    </source>
</evidence>
<reference evidence="2 3" key="1">
    <citation type="journal article" date="2023" name="Environ Microbiome">
        <title>A coral-associated actinobacterium mitigates coral bleaching under heat stress.</title>
        <authorList>
            <person name="Li J."/>
            <person name="Zou Y."/>
            <person name="Li Q."/>
            <person name="Zhang J."/>
            <person name="Bourne D.G."/>
            <person name="Lyu Y."/>
            <person name="Liu C."/>
            <person name="Zhang S."/>
        </authorList>
    </citation>
    <scope>NUCLEOTIDE SEQUENCE [LARGE SCALE GENOMIC DNA]</scope>
    <source>
        <strain evidence="2 3">SCSIO 13291</strain>
    </source>
</reference>
<evidence type="ECO:0000313" key="2">
    <source>
        <dbReference type="EMBL" id="WZW97954.1"/>
    </source>
</evidence>
<dbReference type="Pfam" id="PF13398">
    <property type="entry name" value="Peptidase_M50B"/>
    <property type="match status" value="1"/>
</dbReference>
<organism evidence="2 3">
    <name type="scientific">Propioniciclava soli</name>
    <dbReference type="NCBI Taxonomy" id="2775081"/>
    <lineage>
        <taxon>Bacteria</taxon>
        <taxon>Bacillati</taxon>
        <taxon>Actinomycetota</taxon>
        <taxon>Actinomycetes</taxon>
        <taxon>Propionibacteriales</taxon>
        <taxon>Propionibacteriaceae</taxon>
        <taxon>Propioniciclava</taxon>
    </lineage>
</organism>
<name>A0ABZ3C5E4_9ACTN</name>
<feature type="transmembrane region" description="Helical" evidence="1">
    <location>
        <begin position="204"/>
        <end position="231"/>
    </location>
</feature>
<protein>
    <submittedName>
        <fullName evidence="2">M50 family metallopeptidase</fullName>
    </submittedName>
</protein>
<feature type="transmembrane region" description="Helical" evidence="1">
    <location>
        <begin position="140"/>
        <end position="158"/>
    </location>
</feature>
<sequence>MLTDLWQRASATQPPLPWAWTVAWAVVALALVAAPQGWRVVRHLVTLIHEAGHALVAALAGRQLGGIRLHSDSSGVTLSRGRPRGLGMVATVFAGYPAPAVVGLAGAWLLGVGHAAGVLWALVLTCALMLVLIRNWYGLWVVLVTGLGVAALSWFAPADVLSSAAHLLVWVLLFAAPRSLVNLQRARHSRADRTSDPDQLARLTWLPAWCWVGCFWAVCLAALGVAIWQLVPGAQGS</sequence>
<feature type="transmembrane region" description="Helical" evidence="1">
    <location>
        <begin position="16"/>
        <end position="34"/>
    </location>
</feature>
<keyword evidence="1" id="KW-0472">Membrane</keyword>